<comment type="caution">
    <text evidence="7">The sequence shown here is derived from an EMBL/GenBank/DDBJ whole genome shotgun (WGS) entry which is preliminary data.</text>
</comment>
<evidence type="ECO:0000256" key="1">
    <source>
        <dbReference type="ARBA" id="ARBA00022654"/>
    </source>
</evidence>
<accession>A0A2J7TKL7</accession>
<dbReference type="Gene3D" id="3.40.630.30">
    <property type="match status" value="1"/>
</dbReference>
<dbReference type="SUPFAM" id="SSF55729">
    <property type="entry name" value="Acyl-CoA N-acyltransferases (Nat)"/>
    <property type="match status" value="1"/>
</dbReference>
<dbReference type="EC" id="2.3.1.184" evidence="6"/>
<sequence length="205" mass="23171">MITVVYGYEREEQHELFDEMFRQRKQVFVDEKKWDLKVTDGEFEIDEYDRDDTVYVCSLRPDGSLAGSVRLLNTLTDHMANGPFKEMFPDLTVRSPTIWEATRFAVPDDPRIQPNGVSRAACEIMLGTCLFGLEHGVSQLIAIYEAPMARVYRKCGVRHYVLGRHRSATAGSIHFALGEVSRQLEASIREATGLAPIETIAEAAE</sequence>
<name>A0A2J7TKL7_METSI</name>
<protein>
    <recommendedName>
        <fullName evidence="6">Acyl-homoserine-lactone synthase</fullName>
        <ecNumber evidence="6">2.3.1.184</ecNumber>
    </recommendedName>
    <alternativeName>
        <fullName evidence="6">Autoinducer synthesis protein</fullName>
    </alternativeName>
</protein>
<evidence type="ECO:0000313" key="8">
    <source>
        <dbReference type="Proteomes" id="UP000236286"/>
    </source>
</evidence>
<dbReference type="GO" id="GO:0009372">
    <property type="term" value="P:quorum sensing"/>
    <property type="evidence" value="ECO:0007669"/>
    <property type="project" value="UniProtKB-UniRule"/>
</dbReference>
<comment type="similarity">
    <text evidence="5 6">Belongs to the autoinducer synthase family.</text>
</comment>
<keyword evidence="4 5" id="KW-0071">Autoinducer synthesis</keyword>
<dbReference type="AlphaFoldDB" id="A0A2J7TKL7"/>
<proteinExistence type="inferred from homology"/>
<dbReference type="Proteomes" id="UP000236286">
    <property type="component" value="Unassembled WGS sequence"/>
</dbReference>
<reference evidence="7 8" key="1">
    <citation type="submission" date="2017-10" db="EMBL/GenBank/DDBJ databases">
        <title>Genome announcement of Methylocella silvestris TVC from permafrost.</title>
        <authorList>
            <person name="Wang J."/>
            <person name="Geng K."/>
            <person name="Ul-Haque F."/>
            <person name="Crombie A.T."/>
            <person name="Street L.E."/>
            <person name="Wookey P.A."/>
            <person name="Murrell J.C."/>
            <person name="Pratscher J."/>
        </authorList>
    </citation>
    <scope>NUCLEOTIDE SEQUENCE [LARGE SCALE GENOMIC DNA]</scope>
    <source>
        <strain evidence="7 8">TVC</strain>
    </source>
</reference>
<dbReference type="PANTHER" id="PTHR39322">
    <property type="entry name" value="ACYL-HOMOSERINE-LACTONE SYNTHASE"/>
    <property type="match status" value="1"/>
</dbReference>
<dbReference type="PROSITE" id="PS51187">
    <property type="entry name" value="AUTOINDUCER_SYNTH_2"/>
    <property type="match status" value="1"/>
</dbReference>
<evidence type="ECO:0000313" key="7">
    <source>
        <dbReference type="EMBL" id="PNG27320.1"/>
    </source>
</evidence>
<dbReference type="GO" id="GO:0061579">
    <property type="term" value="F:N-acyl homoserine lactone synthase activity"/>
    <property type="evidence" value="ECO:0007669"/>
    <property type="project" value="UniProtKB-UniRule"/>
</dbReference>
<evidence type="ECO:0000256" key="4">
    <source>
        <dbReference type="ARBA" id="ARBA00022929"/>
    </source>
</evidence>
<organism evidence="7 8">
    <name type="scientific">Methylocella silvestris</name>
    <dbReference type="NCBI Taxonomy" id="199596"/>
    <lineage>
        <taxon>Bacteria</taxon>
        <taxon>Pseudomonadati</taxon>
        <taxon>Pseudomonadota</taxon>
        <taxon>Alphaproteobacteria</taxon>
        <taxon>Hyphomicrobiales</taxon>
        <taxon>Beijerinckiaceae</taxon>
        <taxon>Methylocella</taxon>
    </lineage>
</organism>
<keyword evidence="2 6" id="KW-0808">Transferase</keyword>
<keyword evidence="3 6" id="KW-0949">S-adenosyl-L-methionine</keyword>
<dbReference type="Pfam" id="PF00765">
    <property type="entry name" value="Autoind_synth"/>
    <property type="match status" value="1"/>
</dbReference>
<evidence type="ECO:0000256" key="5">
    <source>
        <dbReference type="PROSITE-ProRule" id="PRU00533"/>
    </source>
</evidence>
<evidence type="ECO:0000256" key="3">
    <source>
        <dbReference type="ARBA" id="ARBA00022691"/>
    </source>
</evidence>
<comment type="catalytic activity">
    <reaction evidence="6">
        <text>a fatty acyl-[ACP] + S-adenosyl-L-methionine = an N-acyl-L-homoserine lactone + S-methyl-5'-thioadenosine + holo-[ACP] + H(+)</text>
        <dbReference type="Rhea" id="RHEA:10096"/>
        <dbReference type="Rhea" id="RHEA-COMP:9685"/>
        <dbReference type="Rhea" id="RHEA-COMP:14125"/>
        <dbReference type="ChEBI" id="CHEBI:15378"/>
        <dbReference type="ChEBI" id="CHEBI:17509"/>
        <dbReference type="ChEBI" id="CHEBI:55474"/>
        <dbReference type="ChEBI" id="CHEBI:59789"/>
        <dbReference type="ChEBI" id="CHEBI:64479"/>
        <dbReference type="ChEBI" id="CHEBI:138651"/>
        <dbReference type="EC" id="2.3.1.184"/>
    </reaction>
</comment>
<dbReference type="EMBL" id="PDZR01000002">
    <property type="protein sequence ID" value="PNG27320.1"/>
    <property type="molecule type" value="Genomic_DNA"/>
</dbReference>
<keyword evidence="1 5" id="KW-0673">Quorum sensing</keyword>
<evidence type="ECO:0000256" key="6">
    <source>
        <dbReference type="RuleBase" id="RU361135"/>
    </source>
</evidence>
<dbReference type="PRINTS" id="PR01549">
    <property type="entry name" value="AUTOINDCRSYN"/>
</dbReference>
<evidence type="ECO:0000256" key="2">
    <source>
        <dbReference type="ARBA" id="ARBA00022679"/>
    </source>
</evidence>
<dbReference type="InterPro" id="IPR001690">
    <property type="entry name" value="Autoind_synthase"/>
</dbReference>
<dbReference type="PANTHER" id="PTHR39322:SF1">
    <property type="entry name" value="ISOVALERYL-HOMOSERINE LACTONE SYNTHASE"/>
    <property type="match status" value="1"/>
</dbReference>
<dbReference type="InterPro" id="IPR016181">
    <property type="entry name" value="Acyl_CoA_acyltransferase"/>
</dbReference>
<dbReference type="GO" id="GO:0007165">
    <property type="term" value="P:signal transduction"/>
    <property type="evidence" value="ECO:0007669"/>
    <property type="project" value="TreeGrafter"/>
</dbReference>
<gene>
    <name evidence="7" type="ORF">CR492_04395</name>
</gene>
<dbReference type="OrthoDB" id="6169313at2"/>